<dbReference type="Proteomes" id="UP000054387">
    <property type="component" value="Unassembled WGS sequence"/>
</dbReference>
<name>A0A0W1R479_9EURY</name>
<protein>
    <submittedName>
        <fullName evidence="1">Uncharacterized protein</fullName>
    </submittedName>
</protein>
<comment type="caution">
    <text evidence="1">The sequence shown here is derived from an EMBL/GenBank/DDBJ whole genome shotgun (WGS) entry which is preliminary data.</text>
</comment>
<dbReference type="PROSITE" id="PS51318">
    <property type="entry name" value="TAT"/>
    <property type="match status" value="1"/>
</dbReference>
<proteinExistence type="predicted"/>
<accession>A0A0W1R479</accession>
<gene>
    <name evidence="1" type="ORF">AUR64_00625</name>
</gene>
<dbReference type="PROSITE" id="PS51257">
    <property type="entry name" value="PROKAR_LIPOPROTEIN"/>
    <property type="match status" value="1"/>
</dbReference>
<dbReference type="STRING" id="1514971.AUR64_00625"/>
<reference evidence="1 2" key="1">
    <citation type="submission" date="2015-12" db="EMBL/GenBank/DDBJ databases">
        <title>Haloprofundus marisrubri gen. nov., sp. nov., an extremely halophilic archaeon isolated from the Discovery deep brine-seawater interface in the Red Sea.</title>
        <authorList>
            <person name="Zhang G."/>
            <person name="Stingl U."/>
            <person name="Rashid M."/>
        </authorList>
    </citation>
    <scope>NUCLEOTIDE SEQUENCE [LARGE SCALE GENOMIC DNA]</scope>
    <source>
        <strain evidence="1 2">SB9</strain>
    </source>
</reference>
<sequence length="177" mass="19402">MSSNTRREFLSACLATTGSVVATAGCLGRNVFTAPTVVAAVESKGVRVTDERSNRPYLDVQPKDGPVVDRAPVSLDLQTVRYEESDSPTFEDGSVSVDEAMASRLESAYQKVEYSVVFTMYEPENVVGVPTGNAYGYRIDREGFNRLDPGNRTVLRFEKRDDLPYVSEVVDVTAAES</sequence>
<dbReference type="EMBL" id="LOPU01000034">
    <property type="protein sequence ID" value="KTG08115.1"/>
    <property type="molecule type" value="Genomic_DNA"/>
</dbReference>
<dbReference type="RefSeq" id="WP_058583197.1">
    <property type="nucleotide sequence ID" value="NZ_LOPU01000034.1"/>
</dbReference>
<evidence type="ECO:0000313" key="1">
    <source>
        <dbReference type="EMBL" id="KTG08115.1"/>
    </source>
</evidence>
<dbReference type="InterPro" id="IPR006311">
    <property type="entry name" value="TAT_signal"/>
</dbReference>
<dbReference type="AlphaFoldDB" id="A0A0W1R479"/>
<evidence type="ECO:0000313" key="2">
    <source>
        <dbReference type="Proteomes" id="UP000054387"/>
    </source>
</evidence>
<keyword evidence="2" id="KW-1185">Reference proteome</keyword>
<organism evidence="1 2">
    <name type="scientific">Haloprofundus marisrubri</name>
    <dbReference type="NCBI Taxonomy" id="1514971"/>
    <lineage>
        <taxon>Archaea</taxon>
        <taxon>Methanobacteriati</taxon>
        <taxon>Methanobacteriota</taxon>
        <taxon>Stenosarchaea group</taxon>
        <taxon>Halobacteria</taxon>
        <taxon>Halobacteriales</taxon>
        <taxon>Haloferacaceae</taxon>
        <taxon>Haloprofundus</taxon>
    </lineage>
</organism>